<accession>A0A1G9VJP2</accession>
<gene>
    <name evidence="3" type="ORF">SAMN05216259_101304</name>
</gene>
<evidence type="ECO:0000313" key="4">
    <source>
        <dbReference type="Proteomes" id="UP000199341"/>
    </source>
</evidence>
<keyword evidence="4" id="KW-1185">Reference proteome</keyword>
<organism evidence="3 4">
    <name type="scientific">Actinacidiphila guanduensis</name>
    <dbReference type="NCBI Taxonomy" id="310781"/>
    <lineage>
        <taxon>Bacteria</taxon>
        <taxon>Bacillati</taxon>
        <taxon>Actinomycetota</taxon>
        <taxon>Actinomycetes</taxon>
        <taxon>Kitasatosporales</taxon>
        <taxon>Streptomycetaceae</taxon>
        <taxon>Actinacidiphila</taxon>
    </lineage>
</organism>
<protein>
    <recommendedName>
        <fullName evidence="2">DUF397 domain-containing protein</fullName>
    </recommendedName>
</protein>
<sequence>MGDIPYDTAHLAVPHGADAAGAEPRWRKSSHSNHQSNCVEIAELDRNSVGFRDSKDRQGPVLVFTRGEAEAFIAGIARGDFAAE</sequence>
<feature type="region of interest" description="Disordered" evidence="1">
    <location>
        <begin position="17"/>
        <end position="37"/>
    </location>
</feature>
<dbReference type="InterPro" id="IPR007278">
    <property type="entry name" value="DUF397"/>
</dbReference>
<evidence type="ECO:0000313" key="3">
    <source>
        <dbReference type="EMBL" id="SDM72488.1"/>
    </source>
</evidence>
<name>A0A1G9VJP2_9ACTN</name>
<dbReference type="RefSeq" id="WP_093782377.1">
    <property type="nucleotide sequence ID" value="NZ_FNIE01000001.1"/>
</dbReference>
<feature type="domain" description="DUF397" evidence="2">
    <location>
        <begin position="25"/>
        <end position="76"/>
    </location>
</feature>
<dbReference type="Pfam" id="PF04149">
    <property type="entry name" value="DUF397"/>
    <property type="match status" value="1"/>
</dbReference>
<proteinExistence type="predicted"/>
<dbReference type="EMBL" id="FNIE01000001">
    <property type="protein sequence ID" value="SDM72488.1"/>
    <property type="molecule type" value="Genomic_DNA"/>
</dbReference>
<dbReference type="OrthoDB" id="3430276at2"/>
<evidence type="ECO:0000256" key="1">
    <source>
        <dbReference type="SAM" id="MobiDB-lite"/>
    </source>
</evidence>
<dbReference type="Proteomes" id="UP000199341">
    <property type="component" value="Unassembled WGS sequence"/>
</dbReference>
<dbReference type="AlphaFoldDB" id="A0A1G9VJP2"/>
<evidence type="ECO:0000259" key="2">
    <source>
        <dbReference type="Pfam" id="PF04149"/>
    </source>
</evidence>
<reference evidence="3 4" key="1">
    <citation type="submission" date="2016-10" db="EMBL/GenBank/DDBJ databases">
        <authorList>
            <person name="de Groot N.N."/>
        </authorList>
    </citation>
    <scope>NUCLEOTIDE SEQUENCE [LARGE SCALE GENOMIC DNA]</scope>
    <source>
        <strain evidence="3 4">CGMCC 4.2022</strain>
    </source>
</reference>
<dbReference type="STRING" id="310781.SAMN05216259_101304"/>